<comment type="catalytic activity">
    <reaction evidence="23">
        <text>2-glyceryl-prostaglandin H2 = 2-glyceryl-prostaglandin E2</text>
        <dbReference type="Rhea" id="RHEA:53324"/>
        <dbReference type="ChEBI" id="CHEBI:85166"/>
        <dbReference type="ChEBI" id="CHEBI:137172"/>
    </reaction>
    <physiologicalReaction direction="left-to-right" evidence="23">
        <dbReference type="Rhea" id="RHEA:53325"/>
    </physiologicalReaction>
</comment>
<keyword evidence="15 31" id="KW-1133">Transmembrane helix</keyword>
<gene>
    <name evidence="33" type="ORF">UY3_08263</name>
</gene>
<reference evidence="34" key="1">
    <citation type="journal article" date="2013" name="Nat. Genet.">
        <title>The draft genomes of soft-shell turtle and green sea turtle yield insights into the development and evolution of the turtle-specific body plan.</title>
        <authorList>
            <person name="Wang Z."/>
            <person name="Pascual-Anaya J."/>
            <person name="Zadissa A."/>
            <person name="Li W."/>
            <person name="Niimura Y."/>
            <person name="Huang Z."/>
            <person name="Li C."/>
            <person name="White S."/>
            <person name="Xiong Z."/>
            <person name="Fang D."/>
            <person name="Wang B."/>
            <person name="Ming Y."/>
            <person name="Chen Y."/>
            <person name="Zheng Y."/>
            <person name="Kuraku S."/>
            <person name="Pignatelli M."/>
            <person name="Herrero J."/>
            <person name="Beal K."/>
            <person name="Nozawa M."/>
            <person name="Li Q."/>
            <person name="Wang J."/>
            <person name="Zhang H."/>
            <person name="Yu L."/>
            <person name="Shigenobu S."/>
            <person name="Wang J."/>
            <person name="Liu J."/>
            <person name="Flicek P."/>
            <person name="Searle S."/>
            <person name="Wang J."/>
            <person name="Kuratani S."/>
            <person name="Yin Y."/>
            <person name="Aken B."/>
            <person name="Zhang G."/>
            <person name="Irie N."/>
        </authorList>
    </citation>
    <scope>NUCLEOTIDE SEQUENCE [LARGE SCALE GENOMIC DNA]</scope>
</reference>
<name>M7B9N5_CHEMY</name>
<evidence type="ECO:0000256" key="21">
    <source>
        <dbReference type="ARBA" id="ARBA00023931"/>
    </source>
</evidence>
<keyword evidence="34" id="KW-1185">Reference proteome</keyword>
<dbReference type="Pfam" id="PF13837">
    <property type="entry name" value="Myb_DNA-bind_4"/>
    <property type="match status" value="1"/>
</dbReference>
<evidence type="ECO:0000256" key="16">
    <source>
        <dbReference type="ARBA" id="ARBA00023002"/>
    </source>
</evidence>
<dbReference type="AlphaFoldDB" id="M7B9N5"/>
<keyword evidence="19" id="KW-0275">Fatty acid biosynthesis</keyword>
<evidence type="ECO:0000256" key="2">
    <source>
        <dbReference type="ARBA" id="ARBA00004141"/>
    </source>
</evidence>
<evidence type="ECO:0000256" key="4">
    <source>
        <dbReference type="ARBA" id="ARBA00004702"/>
    </source>
</evidence>
<organism evidence="33 34">
    <name type="scientific">Chelonia mydas</name>
    <name type="common">Green sea-turtle</name>
    <name type="synonym">Chelonia agassizi</name>
    <dbReference type="NCBI Taxonomy" id="8469"/>
    <lineage>
        <taxon>Eukaryota</taxon>
        <taxon>Metazoa</taxon>
        <taxon>Chordata</taxon>
        <taxon>Craniata</taxon>
        <taxon>Vertebrata</taxon>
        <taxon>Euteleostomi</taxon>
        <taxon>Archelosauria</taxon>
        <taxon>Testudinata</taxon>
        <taxon>Testudines</taxon>
        <taxon>Cryptodira</taxon>
        <taxon>Durocryptodira</taxon>
        <taxon>Americhelydia</taxon>
        <taxon>Chelonioidea</taxon>
        <taxon>Cheloniidae</taxon>
        <taxon>Chelonia</taxon>
    </lineage>
</organism>
<feature type="compositionally biased region" description="Acidic residues" evidence="30">
    <location>
        <begin position="134"/>
        <end position="149"/>
    </location>
</feature>
<comment type="cofactor">
    <cofactor evidence="1">
        <name>glutathione</name>
        <dbReference type="ChEBI" id="CHEBI:57925"/>
    </cofactor>
</comment>
<feature type="region of interest" description="Disordered" evidence="30">
    <location>
        <begin position="129"/>
        <end position="149"/>
    </location>
</feature>
<evidence type="ECO:0000256" key="1">
    <source>
        <dbReference type="ARBA" id="ARBA00001955"/>
    </source>
</evidence>
<evidence type="ECO:0000256" key="31">
    <source>
        <dbReference type="SAM" id="Phobius"/>
    </source>
</evidence>
<evidence type="ECO:0000256" key="6">
    <source>
        <dbReference type="ARBA" id="ARBA00012203"/>
    </source>
</evidence>
<evidence type="ECO:0000256" key="20">
    <source>
        <dbReference type="ARBA" id="ARBA00023235"/>
    </source>
</evidence>
<comment type="catalytic activity">
    <reaction evidence="21">
        <text>prostaglandin H2 = prostaglandin E2</text>
        <dbReference type="Rhea" id="RHEA:12893"/>
        <dbReference type="ChEBI" id="CHEBI:57405"/>
        <dbReference type="ChEBI" id="CHEBI:606564"/>
        <dbReference type="EC" id="5.3.99.3"/>
    </reaction>
    <physiologicalReaction direction="left-to-right" evidence="21">
        <dbReference type="Rhea" id="RHEA:12894"/>
    </physiologicalReaction>
</comment>
<comment type="function">
    <text evidence="29">Terminal enzyme of the cyclooxygenase (COX)-2-mediated prostaglandin E2 (PGE2) biosynthetic pathway. Catalyzes the glutathione-dependent oxidoreduction of prostaglandin endoperoxide H2 (PGH2) to prostaglandin E2 (PGE2) in response to inflammatory stimuli. Plays a key role in inflammation response, fever and pain. Also catalyzes the oxidoreduction of endocannabinoids into prostaglandin glycerol esters and PGG2 into 15-hydroperoxy-PGE2. In addition, displays low glutathione transferase and glutathione-dependent peroxidase activities, toward 1-chloro-2,4-dinitrobenzene and 5-hydroperoxyicosatetraenoic acid (5-HPETE), respectively.</text>
</comment>
<dbReference type="EC" id="2.5.1.18" evidence="7"/>
<evidence type="ECO:0000256" key="10">
    <source>
        <dbReference type="ARBA" id="ARBA00022516"/>
    </source>
</evidence>
<dbReference type="PANTHER" id="PTHR10689:SF9">
    <property type="entry name" value="PROSTAGLANDIN E SYNTHASE"/>
    <property type="match status" value="1"/>
</dbReference>
<evidence type="ECO:0000256" key="30">
    <source>
        <dbReference type="SAM" id="MobiDB-lite"/>
    </source>
</evidence>
<evidence type="ECO:0000256" key="7">
    <source>
        <dbReference type="ARBA" id="ARBA00012452"/>
    </source>
</evidence>
<dbReference type="GO" id="GO:0001516">
    <property type="term" value="P:prostaglandin biosynthetic process"/>
    <property type="evidence" value="ECO:0007669"/>
    <property type="project" value="UniProtKB-KW"/>
</dbReference>
<keyword evidence="12" id="KW-0808">Transferase</keyword>
<dbReference type="GO" id="GO:0016491">
    <property type="term" value="F:oxidoreductase activity"/>
    <property type="evidence" value="ECO:0007669"/>
    <property type="project" value="UniProtKB-KW"/>
</dbReference>
<evidence type="ECO:0000256" key="24">
    <source>
        <dbReference type="ARBA" id="ARBA00036848"/>
    </source>
</evidence>
<dbReference type="InterPro" id="IPR001129">
    <property type="entry name" value="Membr-assoc_MAPEG"/>
</dbReference>
<protein>
    <recommendedName>
        <fullName evidence="25">Prostaglandin E synthase</fullName>
        <ecNumber evidence="7">2.5.1.18</ecNumber>
        <ecNumber evidence="6">5.3.99.3</ecNumber>
    </recommendedName>
    <alternativeName>
        <fullName evidence="28">Glutathione peroxidase PTGES</fullName>
    </alternativeName>
    <alternativeName>
        <fullName evidence="27">Glutathione transferase PTGES</fullName>
    </alternativeName>
    <alternativeName>
        <fullName evidence="26">Microsomal prostaglandin E synthase 1</fullName>
    </alternativeName>
</protein>
<comment type="similarity">
    <text evidence="5">Belongs to the MAPEG family.</text>
</comment>
<dbReference type="GO" id="GO:0004364">
    <property type="term" value="F:glutathione transferase activity"/>
    <property type="evidence" value="ECO:0007669"/>
    <property type="project" value="UniProtKB-EC"/>
</dbReference>
<comment type="pathway">
    <text evidence="4">Lipid metabolism; prostaglandin biosynthesis.</text>
</comment>
<evidence type="ECO:0000313" key="33">
    <source>
        <dbReference type="EMBL" id="EMP34686.1"/>
    </source>
</evidence>
<feature type="transmembrane region" description="Helical" evidence="31">
    <location>
        <begin position="285"/>
        <end position="306"/>
    </location>
</feature>
<evidence type="ECO:0000256" key="13">
    <source>
        <dbReference type="ARBA" id="ARBA00022692"/>
    </source>
</evidence>
<dbReference type="EMBL" id="KB532021">
    <property type="protein sequence ID" value="EMP34686.1"/>
    <property type="molecule type" value="Genomic_DNA"/>
</dbReference>
<keyword evidence="8" id="KW-0963">Cytoplasm</keyword>
<keyword evidence="17" id="KW-0443">Lipid metabolism</keyword>
<dbReference type="SUPFAM" id="SSF161084">
    <property type="entry name" value="MAPEG domain-like"/>
    <property type="match status" value="1"/>
</dbReference>
<dbReference type="InterPro" id="IPR023352">
    <property type="entry name" value="MAPEG-like_dom_sf"/>
</dbReference>
<evidence type="ECO:0000259" key="32">
    <source>
        <dbReference type="Pfam" id="PF13837"/>
    </source>
</evidence>
<evidence type="ECO:0000256" key="14">
    <source>
        <dbReference type="ARBA" id="ARBA00022832"/>
    </source>
</evidence>
<dbReference type="GO" id="GO:0016020">
    <property type="term" value="C:membrane"/>
    <property type="evidence" value="ECO:0007669"/>
    <property type="project" value="UniProtKB-SubCell"/>
</dbReference>
<dbReference type="InterPro" id="IPR040162">
    <property type="entry name" value="MGST1-like"/>
</dbReference>
<dbReference type="InterPro" id="IPR044822">
    <property type="entry name" value="Myb_DNA-bind_4"/>
</dbReference>
<evidence type="ECO:0000256" key="27">
    <source>
        <dbReference type="ARBA" id="ARBA00042011"/>
    </source>
</evidence>
<keyword evidence="16" id="KW-0560">Oxidoreductase</keyword>
<keyword evidence="18 31" id="KW-0472">Membrane</keyword>
<evidence type="ECO:0000256" key="12">
    <source>
        <dbReference type="ARBA" id="ARBA00022679"/>
    </source>
</evidence>
<comment type="catalytic activity">
    <reaction evidence="22">
        <text>prostaglandin G2 = (15S)-15-hydroperoxy-prostaglandin E2</text>
        <dbReference type="Rhea" id="RHEA:64364"/>
        <dbReference type="ChEBI" id="CHEBI:82629"/>
        <dbReference type="ChEBI" id="CHEBI:152564"/>
    </reaction>
    <physiologicalReaction direction="left-to-right" evidence="22">
        <dbReference type="Rhea" id="RHEA:64365"/>
    </physiologicalReaction>
</comment>
<evidence type="ECO:0000256" key="9">
    <source>
        <dbReference type="ARBA" id="ARBA00022501"/>
    </source>
</evidence>
<evidence type="ECO:0000256" key="26">
    <source>
        <dbReference type="ARBA" id="ARBA00041613"/>
    </source>
</evidence>
<evidence type="ECO:0000256" key="22">
    <source>
        <dbReference type="ARBA" id="ARBA00036040"/>
    </source>
</evidence>
<dbReference type="eggNOG" id="ENOG502RZBK">
    <property type="taxonomic scope" value="Eukaryota"/>
</dbReference>
<dbReference type="Gene3D" id="1.20.120.550">
    <property type="entry name" value="Membrane associated eicosanoid/glutathione metabolism-like domain"/>
    <property type="match status" value="1"/>
</dbReference>
<keyword evidence="10" id="KW-0444">Lipid biosynthesis</keyword>
<evidence type="ECO:0000256" key="18">
    <source>
        <dbReference type="ARBA" id="ARBA00023136"/>
    </source>
</evidence>
<evidence type="ECO:0000256" key="29">
    <source>
        <dbReference type="ARBA" id="ARBA00054772"/>
    </source>
</evidence>
<dbReference type="Pfam" id="PF01124">
    <property type="entry name" value="MAPEG"/>
    <property type="match status" value="1"/>
</dbReference>
<feature type="transmembrane region" description="Helical" evidence="31">
    <location>
        <begin position="315"/>
        <end position="336"/>
    </location>
</feature>
<dbReference type="PANTHER" id="PTHR10689">
    <property type="entry name" value="MICROSOMAL GLUTATHIONE S-TRANSFERASE 1"/>
    <property type="match status" value="1"/>
</dbReference>
<evidence type="ECO:0000256" key="8">
    <source>
        <dbReference type="ARBA" id="ARBA00022490"/>
    </source>
</evidence>
<evidence type="ECO:0000256" key="25">
    <source>
        <dbReference type="ARBA" id="ARBA00039926"/>
    </source>
</evidence>
<keyword evidence="9" id="KW-0644">Prostaglandin metabolism</keyword>
<comment type="subcellular location">
    <subcellularLocation>
        <location evidence="3">Cytoplasm</location>
        <location evidence="3">Perinuclear region</location>
    </subcellularLocation>
    <subcellularLocation>
        <location evidence="2">Membrane</location>
        <topology evidence="2">Multi-pass membrane protein</topology>
    </subcellularLocation>
</comment>
<evidence type="ECO:0000256" key="5">
    <source>
        <dbReference type="ARBA" id="ARBA00010459"/>
    </source>
</evidence>
<evidence type="ECO:0000256" key="23">
    <source>
        <dbReference type="ARBA" id="ARBA00036805"/>
    </source>
</evidence>
<dbReference type="GO" id="GO:0050220">
    <property type="term" value="F:prostaglandin-E synthase activity"/>
    <property type="evidence" value="ECO:0007669"/>
    <property type="project" value="UniProtKB-EC"/>
</dbReference>
<dbReference type="GO" id="GO:0048471">
    <property type="term" value="C:perinuclear region of cytoplasm"/>
    <property type="evidence" value="ECO:0007669"/>
    <property type="project" value="UniProtKB-SubCell"/>
</dbReference>
<evidence type="ECO:0000313" key="34">
    <source>
        <dbReference type="Proteomes" id="UP000031443"/>
    </source>
</evidence>
<dbReference type="FunFam" id="1.20.120.550:FF:000002">
    <property type="entry name" value="Microsomal glutathione S-transferase 1"/>
    <property type="match status" value="1"/>
</dbReference>
<accession>M7B9N5</accession>
<evidence type="ECO:0000256" key="17">
    <source>
        <dbReference type="ARBA" id="ARBA00023098"/>
    </source>
</evidence>
<keyword evidence="13 31" id="KW-0812">Transmembrane</keyword>
<dbReference type="Proteomes" id="UP000031443">
    <property type="component" value="Unassembled WGS sequence"/>
</dbReference>
<sequence>MSSSAQVTTQSQNRKRAPAWTEWETLNLIAVWGVKSMLSKLCSKRQNAKIFEKISQGMMDRGHNRDPQQCHLKIKELRHAYQKTKEANGRSGSDPQTCRFYDELHAILGGAPTTAPPLYVDSCQGGVSHNRDEDFGDEEDDEEAEDETILSDSQEPFITLEPIPSQPGLLDHEGREGTSESISELRSLVAAACLRKRKSSPTFPENDGKRSLCIVYFLQHDLDYKNAFANPEDALRNGGLQYYREDPDVERCRRQVLAHRNDMENIFPFLFLGAIYSLLDPNLIVARIHFLIFCVGRIVHTVAYLLRLKAPTRSVAYSVAQLPCFSMALQILFAVVTHW</sequence>
<dbReference type="Gene3D" id="1.10.10.60">
    <property type="entry name" value="Homeodomain-like"/>
    <property type="match status" value="1"/>
</dbReference>
<keyword evidence="20" id="KW-0413">Isomerase</keyword>
<dbReference type="STRING" id="8469.M7B9N5"/>
<proteinExistence type="inferred from homology"/>
<dbReference type="EC" id="5.3.99.3" evidence="6"/>
<evidence type="ECO:0000256" key="15">
    <source>
        <dbReference type="ARBA" id="ARBA00022989"/>
    </source>
</evidence>
<feature type="domain" description="Myb/SANT-like DNA-binding" evidence="32">
    <location>
        <begin position="19"/>
        <end position="107"/>
    </location>
</feature>
<evidence type="ECO:0000256" key="19">
    <source>
        <dbReference type="ARBA" id="ARBA00023160"/>
    </source>
</evidence>
<keyword evidence="14" id="KW-0276">Fatty acid metabolism</keyword>
<keyword evidence="11" id="KW-0643">Prostaglandin biosynthesis</keyword>
<comment type="catalytic activity">
    <reaction evidence="24">
        <text>(5S)-hydroperoxy-(6E,8Z,11Z,14Z)-eicosatetraenoate + 2 glutathione = (5S)-hydroxy-(6E,8Z,11Z,14Z)-eicosatetraenoate + glutathione disulfide + H2O</text>
        <dbReference type="Rhea" id="RHEA:48620"/>
        <dbReference type="ChEBI" id="CHEBI:15377"/>
        <dbReference type="ChEBI" id="CHEBI:57450"/>
        <dbReference type="ChEBI" id="CHEBI:57925"/>
        <dbReference type="ChEBI" id="CHEBI:58297"/>
        <dbReference type="ChEBI" id="CHEBI:90632"/>
    </reaction>
</comment>
<evidence type="ECO:0000256" key="11">
    <source>
        <dbReference type="ARBA" id="ARBA00022585"/>
    </source>
</evidence>
<evidence type="ECO:0000256" key="28">
    <source>
        <dbReference type="ARBA" id="ARBA00042173"/>
    </source>
</evidence>
<evidence type="ECO:0000256" key="3">
    <source>
        <dbReference type="ARBA" id="ARBA00004556"/>
    </source>
</evidence>